<feature type="domain" description="Cadherin" evidence="10">
    <location>
        <begin position="124"/>
        <end position="246"/>
    </location>
</feature>
<evidence type="ECO:0000256" key="7">
    <source>
        <dbReference type="ARBA" id="ARBA00023180"/>
    </source>
</evidence>
<comment type="subcellular location">
    <subcellularLocation>
        <location evidence="1">Membrane</location>
        <topology evidence="1">Single-pass membrane protein</topology>
    </subcellularLocation>
</comment>
<dbReference type="Proteomes" id="UP000748531">
    <property type="component" value="Unassembled WGS sequence"/>
</dbReference>
<feature type="domain" description="Cadherin" evidence="10">
    <location>
        <begin position="402"/>
        <end position="532"/>
    </location>
</feature>
<dbReference type="CDD" id="cd11304">
    <property type="entry name" value="Cadherin_repeat"/>
    <property type="match status" value="7"/>
</dbReference>
<keyword evidence="3" id="KW-0677">Repeat</keyword>
<keyword evidence="7" id="KW-0325">Glycoprotein</keyword>
<comment type="caution">
    <text evidence="11">The sequence shown here is derived from an EMBL/GenBank/DDBJ whole genome shotgun (WGS) entry which is preliminary data.</text>
</comment>
<dbReference type="InterPro" id="IPR020894">
    <property type="entry name" value="Cadherin_CS"/>
</dbReference>
<feature type="domain" description="Cadherin" evidence="10">
    <location>
        <begin position="40"/>
        <end position="118"/>
    </location>
</feature>
<evidence type="ECO:0000256" key="1">
    <source>
        <dbReference type="ARBA" id="ARBA00004167"/>
    </source>
</evidence>
<dbReference type="OrthoDB" id="6252479at2759"/>
<gene>
    <name evidence="11" type="ORF">PHET_01923</name>
</gene>
<keyword evidence="5 9" id="KW-1133">Transmembrane helix</keyword>
<evidence type="ECO:0000313" key="11">
    <source>
        <dbReference type="EMBL" id="KAF5404722.1"/>
    </source>
</evidence>
<evidence type="ECO:0000256" key="2">
    <source>
        <dbReference type="ARBA" id="ARBA00022692"/>
    </source>
</evidence>
<dbReference type="Gene3D" id="2.60.40.60">
    <property type="entry name" value="Cadherins"/>
    <property type="match status" value="7"/>
</dbReference>
<dbReference type="InterPro" id="IPR050174">
    <property type="entry name" value="Protocadherin/Cadherin-CA"/>
</dbReference>
<dbReference type="GO" id="GO:0007156">
    <property type="term" value="P:homophilic cell adhesion via plasma membrane adhesion molecules"/>
    <property type="evidence" value="ECO:0007669"/>
    <property type="project" value="InterPro"/>
</dbReference>
<evidence type="ECO:0000259" key="10">
    <source>
        <dbReference type="PROSITE" id="PS50268"/>
    </source>
</evidence>
<dbReference type="EMBL" id="LUCH01000611">
    <property type="protein sequence ID" value="KAF5404722.1"/>
    <property type="molecule type" value="Genomic_DNA"/>
</dbReference>
<feature type="domain" description="Cadherin" evidence="10">
    <location>
        <begin position="817"/>
        <end position="924"/>
    </location>
</feature>
<feature type="transmembrane region" description="Helical" evidence="9">
    <location>
        <begin position="969"/>
        <end position="993"/>
    </location>
</feature>
<dbReference type="Pfam" id="PF00028">
    <property type="entry name" value="Cadherin"/>
    <property type="match status" value="2"/>
</dbReference>
<keyword evidence="12" id="KW-1185">Reference proteome</keyword>
<dbReference type="InterPro" id="IPR002126">
    <property type="entry name" value="Cadherin-like_dom"/>
</dbReference>
<dbReference type="PROSITE" id="PS00232">
    <property type="entry name" value="CADHERIN_1"/>
    <property type="match status" value="3"/>
</dbReference>
<dbReference type="GO" id="GO:0005509">
    <property type="term" value="F:calcium ion binding"/>
    <property type="evidence" value="ECO:0007669"/>
    <property type="project" value="UniProtKB-UniRule"/>
</dbReference>
<keyword evidence="6 9" id="KW-0472">Membrane</keyword>
<evidence type="ECO:0000256" key="3">
    <source>
        <dbReference type="ARBA" id="ARBA00022737"/>
    </source>
</evidence>
<dbReference type="InterPro" id="IPR015919">
    <property type="entry name" value="Cadherin-like_sf"/>
</dbReference>
<name>A0A8J4X2X1_9TREM</name>
<keyword evidence="4 8" id="KW-0106">Calcium</keyword>
<keyword evidence="2 9" id="KW-0812">Transmembrane</keyword>
<reference evidence="11" key="1">
    <citation type="submission" date="2019-05" db="EMBL/GenBank/DDBJ databases">
        <title>Annotation for the trematode Paragonimus heterotremus.</title>
        <authorList>
            <person name="Choi Y.-J."/>
        </authorList>
    </citation>
    <scope>NUCLEOTIDE SEQUENCE</scope>
    <source>
        <strain evidence="11">LC</strain>
    </source>
</reference>
<organism evidence="11 12">
    <name type="scientific">Paragonimus heterotremus</name>
    <dbReference type="NCBI Taxonomy" id="100268"/>
    <lineage>
        <taxon>Eukaryota</taxon>
        <taxon>Metazoa</taxon>
        <taxon>Spiralia</taxon>
        <taxon>Lophotrochozoa</taxon>
        <taxon>Platyhelminthes</taxon>
        <taxon>Trematoda</taxon>
        <taxon>Digenea</taxon>
        <taxon>Plagiorchiida</taxon>
        <taxon>Troglotremata</taxon>
        <taxon>Troglotrematidae</taxon>
        <taxon>Paragonimus</taxon>
    </lineage>
</organism>
<sequence>MQEVTYRIREHPKPYQLIGNLFQSAGILETVRHVRLDSVESDLLGWFQIDRQTGDLFTRPEATTGLDHEKLCHITVPTEHSVNPRHTCKINLLAFINKKLLVKITVVILDINDNPPVFSGSELKSAERELMLDEASLPNVTKLQLPRAFDADSGGGQSLFYFMDPTFDSFRLVHLSERSDITGEKEELYLLLTKRLDYEKVSAYRFNLTACDSEVISRDSSSGERHCSSLPIYISVTNTNDEKPIFEKNNYSAIIKETSPVHHQILAVKASDADYPPFNQINYHMIPDRGLSHELFLVDKLTGVVTLARQLPGPGVYHFRIMATNEEILPLNQSVESAPLKQLTDYSGDVTTVSVHVLDTNDHAPKITLQKSAETRGHLLDIVKSELQGFIPSDHQGVFLLVSENIKTPVTLAYFLVSDEDTGENAQVNCTLLNSEYASDDSSVYSGLRLNMVSRMTIYKSVYRLTLETSIDAETFVPRKFLNLTSKMPYDSRIVGFTDISLICRDNGIPSLSGYVKIYVGVTDVDEFYPEVAITVLSNRTFLSNVKVENHSYTYNISLWENLAIGTVLLRFSITDRDVISLPRLLTRSSSNNLMANETTGELVITDLYDYESQKFDVIQLTVHELGSDEDLVRAAVRIHITLLDINDNYPVFTIPPLETTLLQPPPVYERNEKFDGIRTITFEEEQPVDTPLGQIFAVDADTHDNGQVVFFLAEVSPVVYKQYGAEQFINTDGIPIFIISKHGVLWSKHKLDREGTPLIDILVGAHDLGEPRLTTYTSLRIILKDINDHAPVWQFPIPTDFLVTVLKTGISVNNTITRIRATDFDVQQNARLSYSLMEPSNISANTDSDITLACYISQKFLSVHSQSGEIKITNSLSKLPTGFMDVWLVVTDHGEVPRHSISKLVLYLADSSSQLSVNQLPLSYQQSSNWLITKIRAVKSQNLVDVLDGLTDTSGKGTHLQNNGSLSMFIGAAASSFLLLFFIVCTVLLLGIRRRTMKRVKERHMECSQNVTEGPNEKTLLKEDSFIVSDSKPTFTNAQRVCEGWTGEETLKSIVLDRQNFSVVSQNSSTAEIIDCSSTENRIGNIVKPYSMMNSNDSLSTAYATSTSAFDLSTPAIPLSIVTISPEVYPVAVRVTDMEAVHSEMLKLPNFFTSVVPVCRVPPDFIPSDHCEKRRHENPSVFNLKPVLFTQNMNKTECVVSLNVPLQSITKSYEND</sequence>
<evidence type="ECO:0000256" key="9">
    <source>
        <dbReference type="SAM" id="Phobius"/>
    </source>
</evidence>
<protein>
    <submittedName>
        <fullName evidence="11">Protocadherin alpha-C2</fullName>
    </submittedName>
</protein>
<dbReference type="SMART" id="SM00112">
    <property type="entry name" value="CA"/>
    <property type="match status" value="7"/>
</dbReference>
<proteinExistence type="predicted"/>
<dbReference type="PANTHER" id="PTHR24028:SF146">
    <property type="entry name" value="CADHERIN 96CB, ISOFORM D-RELATED"/>
    <property type="match status" value="1"/>
</dbReference>
<evidence type="ECO:0000256" key="4">
    <source>
        <dbReference type="ARBA" id="ARBA00022837"/>
    </source>
</evidence>
<dbReference type="PRINTS" id="PR00205">
    <property type="entry name" value="CADHERIN"/>
</dbReference>
<feature type="domain" description="Cadherin" evidence="10">
    <location>
        <begin position="551"/>
        <end position="653"/>
    </location>
</feature>
<evidence type="ECO:0000256" key="5">
    <source>
        <dbReference type="ARBA" id="ARBA00022989"/>
    </source>
</evidence>
<evidence type="ECO:0000256" key="6">
    <source>
        <dbReference type="ARBA" id="ARBA00023136"/>
    </source>
</evidence>
<dbReference type="AlphaFoldDB" id="A0A8J4X2X1"/>
<dbReference type="PROSITE" id="PS50268">
    <property type="entry name" value="CADHERIN_2"/>
    <property type="match status" value="7"/>
</dbReference>
<dbReference type="SUPFAM" id="SSF49313">
    <property type="entry name" value="Cadherin-like"/>
    <property type="match status" value="6"/>
</dbReference>
<evidence type="ECO:0000256" key="8">
    <source>
        <dbReference type="PROSITE-ProRule" id="PRU00043"/>
    </source>
</evidence>
<feature type="domain" description="Cadherin" evidence="10">
    <location>
        <begin position="247"/>
        <end position="367"/>
    </location>
</feature>
<accession>A0A8J4X2X1</accession>
<dbReference type="PANTHER" id="PTHR24028">
    <property type="entry name" value="CADHERIN-87A"/>
    <property type="match status" value="1"/>
</dbReference>
<feature type="domain" description="Cadherin" evidence="10">
    <location>
        <begin position="675"/>
        <end position="794"/>
    </location>
</feature>
<dbReference type="GO" id="GO:0005886">
    <property type="term" value="C:plasma membrane"/>
    <property type="evidence" value="ECO:0007669"/>
    <property type="project" value="InterPro"/>
</dbReference>
<evidence type="ECO:0000313" key="12">
    <source>
        <dbReference type="Proteomes" id="UP000748531"/>
    </source>
</evidence>